<dbReference type="SUPFAM" id="SSF52540">
    <property type="entry name" value="P-loop containing nucleoside triphosphate hydrolases"/>
    <property type="match status" value="1"/>
</dbReference>
<protein>
    <submittedName>
        <fullName evidence="9">CRISPR-associated endonuclease Cas3-HD</fullName>
        <ecNumber evidence="9">3.1.-.-</ecNumber>
    </submittedName>
</protein>
<evidence type="ECO:0000313" key="9">
    <source>
        <dbReference type="EMBL" id="EKF25315.1"/>
    </source>
</evidence>
<comment type="similarity">
    <text evidence="1">In the N-terminal section; belongs to the CRISPR-associated nuclease Cas3-HD family.</text>
</comment>
<dbReference type="EC" id="3.1.-.-" evidence="9"/>
<dbReference type="EMBL" id="AMRA01000017">
    <property type="protein sequence ID" value="EKF25315.1"/>
    <property type="molecule type" value="Genomic_DNA"/>
</dbReference>
<dbReference type="Gene3D" id="3.40.50.300">
    <property type="entry name" value="P-loop containing nucleotide triphosphate hydrolases"/>
    <property type="match status" value="2"/>
</dbReference>
<keyword evidence="5 9" id="KW-0378">Hydrolase</keyword>
<keyword evidence="3" id="KW-0479">Metal-binding</keyword>
<dbReference type="GO" id="GO:0004386">
    <property type="term" value="F:helicase activity"/>
    <property type="evidence" value="ECO:0007669"/>
    <property type="project" value="UniProtKB-KW"/>
</dbReference>
<evidence type="ECO:0000256" key="6">
    <source>
        <dbReference type="ARBA" id="ARBA00022806"/>
    </source>
</evidence>
<evidence type="ECO:0000256" key="8">
    <source>
        <dbReference type="ARBA" id="ARBA00023118"/>
    </source>
</evidence>
<evidence type="ECO:0000256" key="2">
    <source>
        <dbReference type="ARBA" id="ARBA00009046"/>
    </source>
</evidence>
<comment type="similarity">
    <text evidence="2">In the central section; belongs to the CRISPR-associated helicase Cas3 family.</text>
</comment>
<dbReference type="Pfam" id="PF04851">
    <property type="entry name" value="ResIII"/>
    <property type="match status" value="1"/>
</dbReference>
<sequence length="1010" mass="110919">MNSELSPDRFPDFFAAVNGGHRPFPWQMRLVERLFETNGEWPRLLDLPTGSGKSSTVDIAVYTLAAGLPVPRRIVFVVDRRVIVQQSAEHARHLARLLADSTDPHVKAVADGLLRLHADVAEPRPPLLVAELRGAIEQDRQWAERPDVPTVIASTVDQVGSRLLFRGYGVSDNMAPVHAGLLGNDTLILLDEVHLARPFAAILRRIQQRYRPQADGLPNRWQIVELSATPDRTDNTTTFSLEKHDWEHPVLGKRLTARKPARLATCKVPADPERAQVTLASRHAALVTELLSDERVRSVGVIVNRVRLASLVHRELTTKHGDAVEVRLITGRMRGYERNLVLQRVKERVGSGSGRTRQSTDAPSKIVVVATQTVEAGADLDFDVVVTDCASIDALVQRFGRVDRLGEFSTQMGEESPPPLSVIVGTDRLAKDRVDPVYGTALAATWEWLSRRGDEVDFGILSNVISETKNLPELMAPRSTGPILTRSHLDRLVRTSPRPDADVDIDAFLHGLGRRPDPDVEVVWRKDVSAETLRTIASGDDVEARLEEFSDLISAIPPTPDEAVSVPILQVKEWLDRSRPSAQATPREVVLTDLEAPASEGAEPQHLRPCLVWRDGRCFVTTSGSDLQPGDTVIVPSSYGGLEAGNWAPSSTQPVTDVAEAAVRATGRALLRINPATLKPSDFPNLGLPSEDELLPLSESERFARLQALVGSVTLDRDGEPMITGRIPTPETAEAFDVHPHALLQDWISQHAAPHILESFGQITKRNVQVVTSEFGPIYVLSSDIDREAIDSEPARSNSTACRCLLDDHLRDVAEWAAKFVDCLGIGSPLAEAVVSAARLHDLGKADARFQAYLREGAITQQNDVLLAKSDIPPQDRQRNRLARLRSGYPRGLRHEVASVALAQELLRDTPNPGLTRFLIASHHGYGRPFFPAQIDPDQYQVEYRGEHGALCSESPYRGGAPAGGTPDDFADAIRSFGWWGVAWLEAILRLADHGASRLNAAGNVDRRTS</sequence>
<accession>K5BCL8</accession>
<dbReference type="AlphaFoldDB" id="K5BCL8"/>
<evidence type="ECO:0000256" key="4">
    <source>
        <dbReference type="ARBA" id="ARBA00022741"/>
    </source>
</evidence>
<comment type="caution">
    <text evidence="9">The sequence shown here is derived from an EMBL/GenBank/DDBJ whole genome shotgun (WGS) entry which is preliminary data.</text>
</comment>
<keyword evidence="7" id="KW-0067">ATP-binding</keyword>
<dbReference type="RefSeq" id="WP_005624503.1">
    <property type="nucleotide sequence ID" value="NZ_AMRA01000017.1"/>
</dbReference>
<organism evidence="9 10">
    <name type="scientific">Mycolicibacterium hassiacum (strain DSM 44199 / CIP 105218 / JCM 12690 / 3849)</name>
    <name type="common">Mycobacterium hassiacum</name>
    <dbReference type="NCBI Taxonomy" id="1122247"/>
    <lineage>
        <taxon>Bacteria</taxon>
        <taxon>Bacillati</taxon>
        <taxon>Actinomycetota</taxon>
        <taxon>Actinomycetes</taxon>
        <taxon>Mycobacteriales</taxon>
        <taxon>Mycobacteriaceae</taxon>
        <taxon>Mycolicibacterium</taxon>
    </lineage>
</organism>
<dbReference type="eggNOG" id="COG1203">
    <property type="taxonomic scope" value="Bacteria"/>
</dbReference>
<dbReference type="InterPro" id="IPR014001">
    <property type="entry name" value="Helicase_ATP-bd"/>
</dbReference>
<dbReference type="GO" id="GO:0003677">
    <property type="term" value="F:DNA binding"/>
    <property type="evidence" value="ECO:0007669"/>
    <property type="project" value="InterPro"/>
</dbReference>
<dbReference type="Gene3D" id="1.10.3210.30">
    <property type="match status" value="1"/>
</dbReference>
<reference evidence="9 10" key="1">
    <citation type="journal article" date="2012" name="J. Bacteriol.">
        <title>Genome sequence of Mycobacterium hassiacum DSM 44199, a rare source of heat-stable mycobacterial proteins.</title>
        <authorList>
            <person name="Tiago I."/>
            <person name="Maranha A."/>
            <person name="Mendes V."/>
            <person name="Alarico S."/>
            <person name="Moynihan P.J."/>
            <person name="Clarke A.J."/>
            <person name="Macedo-Ribeiro S."/>
            <person name="Pereira P.J."/>
            <person name="Empadinhas N."/>
        </authorList>
    </citation>
    <scope>NUCLEOTIDE SEQUENCE [LARGE SCALE GENOMIC DNA]</scope>
    <source>
        <strain evidence="10">DSM 44199 / CIP 105218 / JCM 12690 / 3849</strain>
    </source>
</reference>
<keyword evidence="10" id="KW-1185">Reference proteome</keyword>
<dbReference type="SMART" id="SM00490">
    <property type="entry name" value="HELICc"/>
    <property type="match status" value="1"/>
</dbReference>
<dbReference type="SMART" id="SM00487">
    <property type="entry name" value="DEXDc"/>
    <property type="match status" value="1"/>
</dbReference>
<dbReference type="STRING" id="1122247.GCA_000379865_01517"/>
<dbReference type="NCBIfam" id="TIGR01596">
    <property type="entry name" value="cas3_HD"/>
    <property type="match status" value="1"/>
</dbReference>
<dbReference type="GO" id="GO:0004519">
    <property type="term" value="F:endonuclease activity"/>
    <property type="evidence" value="ECO:0007669"/>
    <property type="project" value="UniProtKB-KW"/>
</dbReference>
<dbReference type="GO" id="GO:0016787">
    <property type="term" value="F:hydrolase activity"/>
    <property type="evidence" value="ECO:0007669"/>
    <property type="project" value="UniProtKB-KW"/>
</dbReference>
<keyword evidence="6" id="KW-0347">Helicase</keyword>
<dbReference type="InterPro" id="IPR038257">
    <property type="entry name" value="CRISPR-assoc_Cas3_HD_sf"/>
</dbReference>
<dbReference type="GO" id="GO:0046872">
    <property type="term" value="F:metal ion binding"/>
    <property type="evidence" value="ECO:0007669"/>
    <property type="project" value="UniProtKB-KW"/>
</dbReference>
<dbReference type="GO" id="GO:0051607">
    <property type="term" value="P:defense response to virus"/>
    <property type="evidence" value="ECO:0007669"/>
    <property type="project" value="UniProtKB-KW"/>
</dbReference>
<evidence type="ECO:0000256" key="1">
    <source>
        <dbReference type="ARBA" id="ARBA00006847"/>
    </source>
</evidence>
<evidence type="ECO:0000256" key="7">
    <source>
        <dbReference type="ARBA" id="ARBA00022840"/>
    </source>
</evidence>
<keyword evidence="8" id="KW-0051">Antiviral defense</keyword>
<name>K5BCL8_MYCHD</name>
<dbReference type="PROSITE" id="PS51643">
    <property type="entry name" value="HD_CAS3"/>
    <property type="match status" value="1"/>
</dbReference>
<dbReference type="InterPro" id="IPR006483">
    <property type="entry name" value="CRISPR-assoc_Cas3_HD"/>
</dbReference>
<keyword evidence="9" id="KW-0255">Endonuclease</keyword>
<dbReference type="InterPro" id="IPR006935">
    <property type="entry name" value="Helicase/UvrB_N"/>
</dbReference>
<evidence type="ECO:0000313" key="10">
    <source>
        <dbReference type="Proteomes" id="UP000006265"/>
    </source>
</evidence>
<dbReference type="InterPro" id="IPR054712">
    <property type="entry name" value="Cas3-like_dom"/>
</dbReference>
<evidence type="ECO:0000256" key="5">
    <source>
        <dbReference type="ARBA" id="ARBA00022801"/>
    </source>
</evidence>
<proteinExistence type="inferred from homology"/>
<dbReference type="Proteomes" id="UP000006265">
    <property type="component" value="Unassembled WGS sequence"/>
</dbReference>
<dbReference type="PROSITE" id="PS51192">
    <property type="entry name" value="HELICASE_ATP_BIND_1"/>
    <property type="match status" value="1"/>
</dbReference>
<dbReference type="Pfam" id="PF18019">
    <property type="entry name" value="Cas3_HD"/>
    <property type="match status" value="1"/>
</dbReference>
<dbReference type="NCBIfam" id="TIGR02621">
    <property type="entry name" value="cas3_GSU0051"/>
    <property type="match status" value="1"/>
</dbReference>
<dbReference type="InterPro" id="IPR027417">
    <property type="entry name" value="P-loop_NTPase"/>
</dbReference>
<dbReference type="InterPro" id="IPR013444">
    <property type="entry name" value="Helicase_Cas3_CRISPR-ass_Anaes"/>
</dbReference>
<dbReference type="InterPro" id="IPR001650">
    <property type="entry name" value="Helicase_C-like"/>
</dbReference>
<evidence type="ECO:0000256" key="3">
    <source>
        <dbReference type="ARBA" id="ARBA00022723"/>
    </source>
</evidence>
<keyword evidence="9" id="KW-0540">Nuclease</keyword>
<keyword evidence="4" id="KW-0547">Nucleotide-binding</keyword>
<dbReference type="SUPFAM" id="SSF109604">
    <property type="entry name" value="HD-domain/PDEase-like"/>
    <property type="match status" value="1"/>
</dbReference>
<dbReference type="GO" id="GO:0005524">
    <property type="term" value="F:ATP binding"/>
    <property type="evidence" value="ECO:0007669"/>
    <property type="project" value="UniProtKB-KW"/>
</dbReference>
<dbReference type="PATRIC" id="fig|1122247.3.peg.611"/>
<dbReference type="Pfam" id="PF22590">
    <property type="entry name" value="Cas3-like_C_2"/>
    <property type="match status" value="1"/>
</dbReference>
<gene>
    <name evidence="9" type="ORF">C731_0636</name>
</gene>